<protein>
    <submittedName>
        <fullName evidence="4">2-polyprenyl-6-methoxyphenol hydroxylase</fullName>
    </submittedName>
</protein>
<dbReference type="EMBL" id="AONH01000005">
    <property type="protein sequence ID" value="KGM88969.1"/>
    <property type="molecule type" value="Genomic_DNA"/>
</dbReference>
<dbReference type="PATRIC" id="fig|1288298.3.peg.1206"/>
<dbReference type="Proteomes" id="UP000030021">
    <property type="component" value="Unassembled WGS sequence"/>
</dbReference>
<comment type="caution">
    <text evidence="4">The sequence shown here is derived from an EMBL/GenBank/DDBJ whole genome shotgun (WGS) entry which is preliminary data.</text>
</comment>
<accession>A0A0A0HQU8</accession>
<organism evidence="4 5">
    <name type="scientific">Roseovarius mucosus DSM 17069</name>
    <dbReference type="NCBI Taxonomy" id="1288298"/>
    <lineage>
        <taxon>Bacteria</taxon>
        <taxon>Pseudomonadati</taxon>
        <taxon>Pseudomonadota</taxon>
        <taxon>Alphaproteobacteria</taxon>
        <taxon>Rhodobacterales</taxon>
        <taxon>Roseobacteraceae</taxon>
        <taxon>Roseovarius</taxon>
    </lineage>
</organism>
<evidence type="ECO:0000256" key="1">
    <source>
        <dbReference type="ARBA" id="ARBA00023002"/>
    </source>
</evidence>
<dbReference type="GO" id="GO:0071949">
    <property type="term" value="F:FAD binding"/>
    <property type="evidence" value="ECO:0007669"/>
    <property type="project" value="InterPro"/>
</dbReference>
<dbReference type="Pfam" id="PF13450">
    <property type="entry name" value="NAD_binding_8"/>
    <property type="match status" value="1"/>
</dbReference>
<dbReference type="RefSeq" id="WP_075571715.1">
    <property type="nucleotide sequence ID" value="NZ_KN293977.1"/>
</dbReference>
<dbReference type="InterPro" id="IPR002938">
    <property type="entry name" value="FAD-bd"/>
</dbReference>
<name>A0A0A0HQU8_9RHOB</name>
<dbReference type="AlphaFoldDB" id="A0A0A0HQU8"/>
<evidence type="ECO:0000313" key="4">
    <source>
        <dbReference type="EMBL" id="KGM88969.1"/>
    </source>
</evidence>
<feature type="domain" description="FAD-binding" evidence="3">
    <location>
        <begin position="273"/>
        <end position="324"/>
    </location>
</feature>
<dbReference type="GO" id="GO:0004497">
    <property type="term" value="F:monooxygenase activity"/>
    <property type="evidence" value="ECO:0007669"/>
    <property type="project" value="UniProtKB-KW"/>
</dbReference>
<dbReference type="InterPro" id="IPR050493">
    <property type="entry name" value="FAD-dep_Monooxygenase_BioMet"/>
</dbReference>
<dbReference type="InterPro" id="IPR036188">
    <property type="entry name" value="FAD/NAD-bd_sf"/>
</dbReference>
<evidence type="ECO:0000259" key="3">
    <source>
        <dbReference type="Pfam" id="PF01494"/>
    </source>
</evidence>
<sequence>MRIAVVGAGIGGLACTLLLRRQNHSVSIFDQFSEPAPVGSGLMLQPVGLAVLDHMGLGDVARDMGAPISRLLGHSARSGRRVLDTHYGAQPGLGIHRAAVFDLLFKAAMTSGPTLHTDSKVIAQKDGRLHFENGERSEAFDLIIDSSGAGSLLSPLVARPLAFGAIWGTVDWVDGALPSDMLTQRYRQANRMTGILPVGRMPGDDIPKAALFWLLPYNGHAEWLDRGLDAWKAEACDLWPALAPFVDQIDAPERMTMARYSHGTLRRPIAPGIAFIGDAAHRASPQLGQGANMALLDAFALAHWLEHEPPTTALERYAASRHRHVGLYQLASRVFTPLYQSESRLLPWLRDTLLFPASIVPPISWTLTRLVRGDLLPPIRGTDLPLLPRRFLTEISDKNSHG</sequence>
<proteinExistence type="predicted"/>
<dbReference type="eggNOG" id="COG0654">
    <property type="taxonomic scope" value="Bacteria"/>
</dbReference>
<dbReference type="Gene3D" id="3.50.50.60">
    <property type="entry name" value="FAD/NAD(P)-binding domain"/>
    <property type="match status" value="1"/>
</dbReference>
<dbReference type="PANTHER" id="PTHR13789:SF309">
    <property type="entry name" value="PUTATIVE (AFU_ORTHOLOGUE AFUA_6G14510)-RELATED"/>
    <property type="match status" value="1"/>
</dbReference>
<keyword evidence="2" id="KW-0503">Monooxygenase</keyword>
<keyword evidence="1" id="KW-0560">Oxidoreductase</keyword>
<evidence type="ECO:0000256" key="2">
    <source>
        <dbReference type="ARBA" id="ARBA00023033"/>
    </source>
</evidence>
<dbReference type="PROSITE" id="PS51257">
    <property type="entry name" value="PROKAR_LIPOPROTEIN"/>
    <property type="match status" value="1"/>
</dbReference>
<dbReference type="SUPFAM" id="SSF51905">
    <property type="entry name" value="FAD/NAD(P)-binding domain"/>
    <property type="match status" value="1"/>
</dbReference>
<reference evidence="4 5" key="1">
    <citation type="submission" date="2013-01" db="EMBL/GenBank/DDBJ databases">
        <authorList>
            <person name="Fiebig A."/>
            <person name="Goeker M."/>
            <person name="Klenk H.-P.P."/>
        </authorList>
    </citation>
    <scope>NUCLEOTIDE SEQUENCE [LARGE SCALE GENOMIC DNA]</scope>
    <source>
        <strain evidence="4 5">DSM 17069</strain>
    </source>
</reference>
<dbReference type="PANTHER" id="PTHR13789">
    <property type="entry name" value="MONOOXYGENASE"/>
    <property type="match status" value="1"/>
</dbReference>
<dbReference type="OrthoDB" id="5499180at2"/>
<dbReference type="PRINTS" id="PR00420">
    <property type="entry name" value="RNGMNOXGNASE"/>
</dbReference>
<dbReference type="HOGENOM" id="CLU_009665_5_0_5"/>
<evidence type="ECO:0000313" key="5">
    <source>
        <dbReference type="Proteomes" id="UP000030021"/>
    </source>
</evidence>
<gene>
    <name evidence="4" type="ORF">rosmuc_01194</name>
</gene>
<dbReference type="Pfam" id="PF01494">
    <property type="entry name" value="FAD_binding_3"/>
    <property type="match status" value="1"/>
</dbReference>